<dbReference type="InterPro" id="IPR003594">
    <property type="entry name" value="HATPase_dom"/>
</dbReference>
<dbReference type="SUPFAM" id="SSF52172">
    <property type="entry name" value="CheY-like"/>
    <property type="match status" value="1"/>
</dbReference>
<dbReference type="EMBL" id="DSRU01000068">
    <property type="protein sequence ID" value="HFM97304.1"/>
    <property type="molecule type" value="Genomic_DNA"/>
</dbReference>
<evidence type="ECO:0000256" key="2">
    <source>
        <dbReference type="ARBA" id="ARBA00012438"/>
    </source>
</evidence>
<dbReference type="EC" id="2.7.13.3" evidence="2"/>
<dbReference type="SMART" id="SM00388">
    <property type="entry name" value="HisKA"/>
    <property type="match status" value="1"/>
</dbReference>
<dbReference type="PROSITE" id="PS50110">
    <property type="entry name" value="RESPONSE_REGULATORY"/>
    <property type="match status" value="1"/>
</dbReference>
<keyword evidence="6" id="KW-0175">Coiled coil</keyword>
<dbReference type="InterPro" id="IPR050956">
    <property type="entry name" value="2C_system_His_kinase"/>
</dbReference>
<dbReference type="Gene3D" id="3.30.565.10">
    <property type="entry name" value="Histidine kinase-like ATPase, C-terminal domain"/>
    <property type="match status" value="1"/>
</dbReference>
<gene>
    <name evidence="9" type="ORF">ENR64_05960</name>
</gene>
<comment type="caution">
    <text evidence="9">The sequence shown here is derived from an EMBL/GenBank/DDBJ whole genome shotgun (WGS) entry which is preliminary data.</text>
</comment>
<protein>
    <recommendedName>
        <fullName evidence="2">histidine kinase</fullName>
        <ecNumber evidence="2">2.7.13.3</ecNumber>
    </recommendedName>
</protein>
<dbReference type="InterPro" id="IPR005467">
    <property type="entry name" value="His_kinase_dom"/>
</dbReference>
<dbReference type="InterPro" id="IPR036890">
    <property type="entry name" value="HATPase_C_sf"/>
</dbReference>
<evidence type="ECO:0000256" key="3">
    <source>
        <dbReference type="ARBA" id="ARBA00022553"/>
    </source>
</evidence>
<evidence type="ECO:0000256" key="1">
    <source>
        <dbReference type="ARBA" id="ARBA00000085"/>
    </source>
</evidence>
<dbReference type="InterPro" id="IPR036097">
    <property type="entry name" value="HisK_dim/P_sf"/>
</dbReference>
<dbReference type="Pfam" id="PF00512">
    <property type="entry name" value="HisKA"/>
    <property type="match status" value="1"/>
</dbReference>
<dbReference type="Pfam" id="PF02518">
    <property type="entry name" value="HATPase_c"/>
    <property type="match status" value="1"/>
</dbReference>
<dbReference type="Gene3D" id="3.40.50.2300">
    <property type="match status" value="1"/>
</dbReference>
<evidence type="ECO:0000256" key="5">
    <source>
        <dbReference type="PROSITE-ProRule" id="PRU00169"/>
    </source>
</evidence>
<sequence length="510" mass="57265">MSPIASENTILIIDDSPDNLRVLSKTLSIHGYTVRCVTNAAMAFVSIQSVPPSLILLDIRMPEMNGYEVCQQLKQNPTMQDIPVIFLSALDDVKDIVKAFQVGGVDYIIKPFQTEEVLARIHNQLTIQKLKQQLSSQNQALLQEIDERKKTEQALCQEIQRRILIEASLQDAKNVAEAASYVKSEFLAQMSHELRTPLNIILGYTALLKGDEILSAEHCEYVTTIEDSAYRLLKLLNNTLSITHSKSTQLSLTLREFDLHLLLNSAIALWQPKALQKGIQVECQWVADIPQYIQADESKIRQILMNLLSNATHITEKGFILFKVGIEAQPSMTTNDSAYLVFELQCSGVKLTSDETEFLFFFSPETEANQKLFQELGLSFLMIRQLAQLMGGDAIFNNGSGQESVMKVYFSVKILDSSSSIVQFPAGSSHNPVLSVLDEGILTLDALQVVMSDDWLVQLHQAAVKGFDQKILNLLQKIPATHASLSKTLELWTRNFQFDQIVEITERLMQ</sequence>
<proteinExistence type="predicted"/>
<feature type="coiled-coil region" evidence="6">
    <location>
        <begin position="127"/>
        <end position="162"/>
    </location>
</feature>
<dbReference type="PANTHER" id="PTHR43719:SF28">
    <property type="entry name" value="PEROXIDE STRESS-ACTIVATED HISTIDINE KINASE MAK1-RELATED"/>
    <property type="match status" value="1"/>
</dbReference>
<dbReference type="SMART" id="SM00448">
    <property type="entry name" value="REC"/>
    <property type="match status" value="1"/>
</dbReference>
<evidence type="ECO:0000313" key="9">
    <source>
        <dbReference type="EMBL" id="HFM97304.1"/>
    </source>
</evidence>
<feature type="modified residue" description="4-aspartylphosphate" evidence="5">
    <location>
        <position position="58"/>
    </location>
</feature>
<feature type="domain" description="Response regulatory" evidence="8">
    <location>
        <begin position="9"/>
        <end position="125"/>
    </location>
</feature>
<dbReference type="Gene3D" id="1.10.287.130">
    <property type="match status" value="1"/>
</dbReference>
<dbReference type="InterPro" id="IPR011006">
    <property type="entry name" value="CheY-like_superfamily"/>
</dbReference>
<feature type="domain" description="Histidine kinase" evidence="7">
    <location>
        <begin position="189"/>
        <end position="414"/>
    </location>
</feature>
<evidence type="ECO:0000259" key="8">
    <source>
        <dbReference type="PROSITE" id="PS50110"/>
    </source>
</evidence>
<dbReference type="InterPro" id="IPR003661">
    <property type="entry name" value="HisK_dim/P_dom"/>
</dbReference>
<evidence type="ECO:0000256" key="4">
    <source>
        <dbReference type="ARBA" id="ARBA00022777"/>
    </source>
</evidence>
<organism evidence="9">
    <name type="scientific">Oscillatoriales cyanobacterium SpSt-418</name>
    <dbReference type="NCBI Taxonomy" id="2282169"/>
    <lineage>
        <taxon>Bacteria</taxon>
        <taxon>Bacillati</taxon>
        <taxon>Cyanobacteriota</taxon>
        <taxon>Cyanophyceae</taxon>
        <taxon>Oscillatoriophycideae</taxon>
        <taxon>Oscillatoriales</taxon>
    </lineage>
</organism>
<comment type="catalytic activity">
    <reaction evidence="1">
        <text>ATP + protein L-histidine = ADP + protein N-phospho-L-histidine.</text>
        <dbReference type="EC" id="2.7.13.3"/>
    </reaction>
</comment>
<evidence type="ECO:0000256" key="6">
    <source>
        <dbReference type="SAM" id="Coils"/>
    </source>
</evidence>
<keyword evidence="4 9" id="KW-0808">Transferase</keyword>
<keyword evidence="4 9" id="KW-0418">Kinase</keyword>
<dbReference type="PROSITE" id="PS50109">
    <property type="entry name" value="HIS_KIN"/>
    <property type="match status" value="1"/>
</dbReference>
<keyword evidence="3 5" id="KW-0597">Phosphoprotein</keyword>
<name>A0A7C3KC35_9CYAN</name>
<accession>A0A7C3KC35</accession>
<dbReference type="InterPro" id="IPR001789">
    <property type="entry name" value="Sig_transdc_resp-reg_receiver"/>
</dbReference>
<dbReference type="SUPFAM" id="SSF47384">
    <property type="entry name" value="Homodimeric domain of signal transducing histidine kinase"/>
    <property type="match status" value="1"/>
</dbReference>
<dbReference type="AlphaFoldDB" id="A0A7C3KC35"/>
<dbReference type="PANTHER" id="PTHR43719">
    <property type="entry name" value="TWO-COMPONENT HISTIDINE KINASE"/>
    <property type="match status" value="1"/>
</dbReference>
<evidence type="ECO:0000259" key="7">
    <source>
        <dbReference type="PROSITE" id="PS50109"/>
    </source>
</evidence>
<reference evidence="9" key="1">
    <citation type="journal article" date="2020" name="mSystems">
        <title>Genome- and Community-Level Interaction Insights into Carbon Utilization and Element Cycling Functions of Hydrothermarchaeota in Hydrothermal Sediment.</title>
        <authorList>
            <person name="Zhou Z."/>
            <person name="Liu Y."/>
            <person name="Xu W."/>
            <person name="Pan J."/>
            <person name="Luo Z.H."/>
            <person name="Li M."/>
        </authorList>
    </citation>
    <scope>NUCLEOTIDE SEQUENCE [LARGE SCALE GENOMIC DNA]</scope>
    <source>
        <strain evidence="9">SpSt-418</strain>
    </source>
</reference>
<dbReference type="SUPFAM" id="SSF55874">
    <property type="entry name" value="ATPase domain of HSP90 chaperone/DNA topoisomerase II/histidine kinase"/>
    <property type="match status" value="1"/>
</dbReference>
<dbReference type="GO" id="GO:0000155">
    <property type="term" value="F:phosphorelay sensor kinase activity"/>
    <property type="evidence" value="ECO:0007669"/>
    <property type="project" value="InterPro"/>
</dbReference>
<dbReference type="Pfam" id="PF00072">
    <property type="entry name" value="Response_reg"/>
    <property type="match status" value="1"/>
</dbReference>
<dbReference type="CDD" id="cd19920">
    <property type="entry name" value="REC_PA4781-like"/>
    <property type="match status" value="1"/>
</dbReference>
<dbReference type="CDD" id="cd00082">
    <property type="entry name" value="HisKA"/>
    <property type="match status" value="1"/>
</dbReference>